<comment type="caution">
    <text evidence="1">The sequence shown here is derived from an EMBL/GenBank/DDBJ whole genome shotgun (WGS) entry which is preliminary data.</text>
</comment>
<dbReference type="Proteomes" id="UP000326367">
    <property type="component" value="Unassembled WGS sequence"/>
</dbReference>
<dbReference type="EMBL" id="VYKI01000004">
    <property type="protein sequence ID" value="KAA9002181.1"/>
    <property type="molecule type" value="Genomic_DNA"/>
</dbReference>
<evidence type="ECO:0000313" key="2">
    <source>
        <dbReference type="Proteomes" id="UP000326367"/>
    </source>
</evidence>
<evidence type="ECO:0008006" key="3">
    <source>
        <dbReference type="Google" id="ProtNLM"/>
    </source>
</evidence>
<keyword evidence="2" id="KW-1185">Reference proteome</keyword>
<sequence length="282" mass="31353">MFKSPHWASLIDVKTADGVVEAVSSVRLAPYGLPAPVAEAPVINPANQAPAGALAAALAGALAAQQAPAPAAQAQGNTPAPHSYGSCGVEAVARHARNITLCEAMYPVLHMLEVVMRNRIHNAFSQHFGALDWYEQAWLNANHARLVSDARTELTKRNRPHHPDRVVAELSFGFWCGMFHFAYENGRRAAWPALLGTVLPGVPKSWRTRAKVQKRVEAARALRNRVFHHEPVTFHQDLRDRHRHLIEVLGWFSPEARQHIEQICRFDRVHDDNLCLTPPAQM</sequence>
<evidence type="ECO:0000313" key="1">
    <source>
        <dbReference type="EMBL" id="KAA9002181.1"/>
    </source>
</evidence>
<dbReference type="RefSeq" id="WP_150453703.1">
    <property type="nucleotide sequence ID" value="NZ_VYKI01000004.1"/>
</dbReference>
<accession>A0ABQ6T3U4</accession>
<gene>
    <name evidence="1" type="ORF">FJU31_04710</name>
</gene>
<organism evidence="1 2">
    <name type="scientific">Stenotrophomonas cyclobalanopsidis</name>
    <dbReference type="NCBI Taxonomy" id="2771362"/>
    <lineage>
        <taxon>Bacteria</taxon>
        <taxon>Pseudomonadati</taxon>
        <taxon>Pseudomonadota</taxon>
        <taxon>Gammaproteobacteria</taxon>
        <taxon>Lysobacterales</taxon>
        <taxon>Lysobacteraceae</taxon>
        <taxon>Stenotrophomonas</taxon>
    </lineage>
</organism>
<name>A0ABQ6T3U4_9GAMM</name>
<proteinExistence type="predicted"/>
<reference evidence="1 2" key="1">
    <citation type="journal article" date="2020" name="Antonie Van Leeuwenhoek">
        <title>Stenotrophomonas cyclobalanopsidis sp. nov., isolated from the leaf spot disease of Cyclobalanopsis patelliformis.</title>
        <authorList>
            <person name="Bian D.R."/>
            <person name="Xue H."/>
            <person name="Piao C.G."/>
            <person name="Li Y."/>
        </authorList>
    </citation>
    <scope>NUCLEOTIDE SEQUENCE [LARGE SCALE GENOMIC DNA]</scope>
    <source>
        <strain evidence="1 2">TPQG1-4</strain>
    </source>
</reference>
<protein>
    <recommendedName>
        <fullName evidence="3">Abi family protein</fullName>
    </recommendedName>
</protein>